<sequence>MSSFRDESLLQPRATCLSLNDGTTPAEMHLHSLHARSMIQGPFSLIGFFPVGFLGNQLPHTSHLVCSHLPVFPICQPAGGLHSEEATHMAARPRGLKSNYYENVCDGNAAPHLPYLGRAGSTVAAEKPTDGAAHVLGKRPFPSRRYPLGYNSSWQIGNSSYSKAFWRTASLPQISKRFPQFHLGDPCSPRWGSFAEGGPPSSLLGIAVRIAASFSDASGPEDSLMTTTFHVFCSSPFQVFNCAVLLILWHHIARVGFQWDGCIPAVHHALHFTANIRFEILHLPTIQEAKAPRTLLVTGKSHIINTKSTRPVCMYQKVPLIERGSFVVNQKSGTTLISDPRARSIPAL</sequence>
<evidence type="ECO:0000313" key="2">
    <source>
        <dbReference type="Proteomes" id="UP000830671"/>
    </source>
</evidence>
<proteinExistence type="predicted"/>
<dbReference type="Proteomes" id="UP000830671">
    <property type="component" value="Chromosome 7"/>
</dbReference>
<gene>
    <name evidence="1" type="ORF">CLUP02_13137</name>
</gene>
<reference evidence="1" key="1">
    <citation type="journal article" date="2021" name="Mol. Plant Microbe Interact.">
        <title>Complete Genome Sequence of the Plant-Pathogenic Fungus Colletotrichum lupini.</title>
        <authorList>
            <person name="Baroncelli R."/>
            <person name="Pensec F."/>
            <person name="Da Lio D."/>
            <person name="Boufleur T."/>
            <person name="Vicente I."/>
            <person name="Sarrocco S."/>
            <person name="Picot A."/>
            <person name="Baraldi E."/>
            <person name="Sukno S."/>
            <person name="Thon M."/>
            <person name="Le Floch G."/>
        </authorList>
    </citation>
    <scope>NUCLEOTIDE SEQUENCE</scope>
    <source>
        <strain evidence="1">IMI 504893</strain>
    </source>
</reference>
<dbReference type="KEGG" id="clup:CLUP02_13137"/>
<protein>
    <submittedName>
        <fullName evidence="1">Uncharacterized protein</fullName>
    </submittedName>
</protein>
<dbReference type="AlphaFoldDB" id="A0A9Q8T1R3"/>
<organism evidence="1 2">
    <name type="scientific">Colletotrichum lupini</name>
    <dbReference type="NCBI Taxonomy" id="145971"/>
    <lineage>
        <taxon>Eukaryota</taxon>
        <taxon>Fungi</taxon>
        <taxon>Dikarya</taxon>
        <taxon>Ascomycota</taxon>
        <taxon>Pezizomycotina</taxon>
        <taxon>Sordariomycetes</taxon>
        <taxon>Hypocreomycetidae</taxon>
        <taxon>Glomerellales</taxon>
        <taxon>Glomerellaceae</taxon>
        <taxon>Colletotrichum</taxon>
        <taxon>Colletotrichum acutatum species complex</taxon>
    </lineage>
</organism>
<evidence type="ECO:0000313" key="1">
    <source>
        <dbReference type="EMBL" id="UQC87619.1"/>
    </source>
</evidence>
<dbReference type="EMBL" id="CP019479">
    <property type="protein sequence ID" value="UQC87619.1"/>
    <property type="molecule type" value="Genomic_DNA"/>
</dbReference>
<keyword evidence="2" id="KW-1185">Reference proteome</keyword>
<name>A0A9Q8T1R3_9PEZI</name>
<dbReference type="GeneID" id="73347091"/>
<dbReference type="RefSeq" id="XP_049149227.1">
    <property type="nucleotide sequence ID" value="XM_049292081.1"/>
</dbReference>
<accession>A0A9Q8T1R3</accession>